<reference evidence="6" key="1">
    <citation type="submission" date="2018-02" db="EMBL/GenBank/DDBJ databases">
        <authorList>
            <person name="Cohen D.B."/>
            <person name="Kent A.D."/>
        </authorList>
    </citation>
    <scope>NUCLEOTIDE SEQUENCE</scope>
</reference>
<feature type="domain" description="RNA polymerase subunit H/Rpb5 C-terminal" evidence="4">
    <location>
        <begin position="157"/>
        <end position="229"/>
    </location>
</feature>
<dbReference type="PANTHER" id="PTHR10535">
    <property type="entry name" value="DNA-DIRECTED RNA POLYMERASES I, II, AND III SUBUNIT RPABC1"/>
    <property type="match status" value="1"/>
</dbReference>
<evidence type="ECO:0000256" key="2">
    <source>
        <dbReference type="ARBA" id="ARBA00023242"/>
    </source>
</evidence>
<evidence type="ECO:0000259" key="4">
    <source>
        <dbReference type="Pfam" id="PF01191"/>
    </source>
</evidence>
<dbReference type="InterPro" id="IPR014381">
    <property type="entry name" value="Arch_Rpo5/euc_Rpb5"/>
</dbReference>
<dbReference type="Gene3D" id="3.40.1340.10">
    <property type="entry name" value="RNA polymerase, Rpb5, N-terminal domain"/>
    <property type="match status" value="1"/>
</dbReference>
<dbReference type="GO" id="GO:0006366">
    <property type="term" value="P:transcription by RNA polymerase II"/>
    <property type="evidence" value="ECO:0007669"/>
    <property type="project" value="TreeGrafter"/>
</dbReference>
<evidence type="ECO:0000256" key="3">
    <source>
        <dbReference type="ARBA" id="ARBA00025765"/>
    </source>
</evidence>
<dbReference type="AlphaFoldDB" id="A0A2N9F438"/>
<evidence type="ECO:0000259" key="5">
    <source>
        <dbReference type="Pfam" id="PF03871"/>
    </source>
</evidence>
<organism evidence="6">
    <name type="scientific">Fagus sylvatica</name>
    <name type="common">Beechnut</name>
    <dbReference type="NCBI Taxonomy" id="28930"/>
    <lineage>
        <taxon>Eukaryota</taxon>
        <taxon>Viridiplantae</taxon>
        <taxon>Streptophyta</taxon>
        <taxon>Embryophyta</taxon>
        <taxon>Tracheophyta</taxon>
        <taxon>Spermatophyta</taxon>
        <taxon>Magnoliopsida</taxon>
        <taxon>eudicotyledons</taxon>
        <taxon>Gunneridae</taxon>
        <taxon>Pentapetalae</taxon>
        <taxon>rosids</taxon>
        <taxon>fabids</taxon>
        <taxon>Fagales</taxon>
        <taxon>Fagaceae</taxon>
        <taxon>Fagus</taxon>
    </lineage>
</organism>
<dbReference type="PIRSF" id="PIRSF000747">
    <property type="entry name" value="RPB5"/>
    <property type="match status" value="1"/>
</dbReference>
<accession>A0A2N9F438</accession>
<dbReference type="InterPro" id="IPR036710">
    <property type="entry name" value="RNA_pol_Rpb5_N_sf"/>
</dbReference>
<dbReference type="GO" id="GO:0006362">
    <property type="term" value="P:transcription elongation by RNA polymerase I"/>
    <property type="evidence" value="ECO:0007669"/>
    <property type="project" value="TreeGrafter"/>
</dbReference>
<dbReference type="InterPro" id="IPR035913">
    <property type="entry name" value="RPB5-like_sf"/>
</dbReference>
<dbReference type="GO" id="GO:0003899">
    <property type="term" value="F:DNA-directed RNA polymerase activity"/>
    <property type="evidence" value="ECO:0007669"/>
    <property type="project" value="InterPro"/>
</dbReference>
<feature type="domain" description="RNA polymerase Rpb5 N-terminal" evidence="5">
    <location>
        <begin position="31"/>
        <end position="114"/>
    </location>
</feature>
<comment type="similarity">
    <text evidence="3">Belongs to the archaeal Rpo5/eukaryotic RPB5 RNA polymerase subunit family.</text>
</comment>
<gene>
    <name evidence="6" type="ORF">FSB_LOCUS13609</name>
</gene>
<keyword evidence="2" id="KW-0539">Nucleus</keyword>
<protein>
    <recommendedName>
        <fullName evidence="7">RNA polymerase subunit H/Rpb5 C-terminal domain-containing protein</fullName>
    </recommendedName>
</protein>
<sequence length="230" mass="26253">MAGINGNGDCGGVGGGERGECITNHVDKGSMESHRLYLSRRTVLEMLRDRGYDVPDSELTRSLTEFRSLFGDNPDLLRLRITVAHLSNPFKRIMVIFCGTDDIRTASVRSMYAQIMNIEHLKGLILILQSKINAFARKALENYPFKVELFQITELLVNITKHIVMPKHEMLNAVEKQRLLSEYKVEDKKLPWMLETDAFARYRGLEKGQVVKVTYSGGDADSFETYRYVK</sequence>
<dbReference type="GO" id="GO:0042797">
    <property type="term" value="P:tRNA transcription by RNA polymerase III"/>
    <property type="evidence" value="ECO:0007669"/>
    <property type="project" value="TreeGrafter"/>
</dbReference>
<dbReference type="InterPro" id="IPR005571">
    <property type="entry name" value="RNA_pol_Rpb5_N"/>
</dbReference>
<name>A0A2N9F438_FAGSY</name>
<comment type="subcellular location">
    <subcellularLocation>
        <location evidence="1">Nucleus</location>
    </subcellularLocation>
</comment>
<dbReference type="InterPro" id="IPR000783">
    <property type="entry name" value="RNA_pol_subH/Rpb5_C"/>
</dbReference>
<evidence type="ECO:0000256" key="1">
    <source>
        <dbReference type="ARBA" id="ARBA00004123"/>
    </source>
</evidence>
<evidence type="ECO:0008006" key="7">
    <source>
        <dbReference type="Google" id="ProtNLM"/>
    </source>
</evidence>
<dbReference type="PANTHER" id="PTHR10535:SF12">
    <property type="entry name" value="DNA-DIRECTED RNA POLYMERASE V SUBUNIT 5C"/>
    <property type="match status" value="1"/>
</dbReference>
<dbReference type="Pfam" id="PF03871">
    <property type="entry name" value="RNA_pol_Rpb5_N"/>
    <property type="match status" value="1"/>
</dbReference>
<proteinExistence type="inferred from homology"/>
<evidence type="ECO:0000313" key="6">
    <source>
        <dbReference type="EMBL" id="SPC85727.1"/>
    </source>
</evidence>
<dbReference type="Gene3D" id="3.90.940.20">
    <property type="entry name" value="RPB5-like RNA polymerase subunit"/>
    <property type="match status" value="1"/>
</dbReference>
<dbReference type="GO" id="GO:0003677">
    <property type="term" value="F:DNA binding"/>
    <property type="evidence" value="ECO:0007669"/>
    <property type="project" value="InterPro"/>
</dbReference>
<dbReference type="SUPFAM" id="SSF53036">
    <property type="entry name" value="Eukaryotic RPB5 N-terminal domain"/>
    <property type="match status" value="1"/>
</dbReference>
<dbReference type="EMBL" id="OIVN01000798">
    <property type="protein sequence ID" value="SPC85727.1"/>
    <property type="molecule type" value="Genomic_DNA"/>
</dbReference>
<dbReference type="Pfam" id="PF01191">
    <property type="entry name" value="RNA_pol_Rpb5_C"/>
    <property type="match status" value="1"/>
</dbReference>
<dbReference type="FunFam" id="3.90.940.20:FF:000001">
    <property type="entry name" value="DNA-directed RNA polymerases I, II, and III subunit RPABC1"/>
    <property type="match status" value="1"/>
</dbReference>
<dbReference type="SUPFAM" id="SSF55287">
    <property type="entry name" value="RPB5-like RNA polymerase subunit"/>
    <property type="match status" value="1"/>
</dbReference>
<dbReference type="GO" id="GO:0055029">
    <property type="term" value="C:nuclear DNA-directed RNA polymerase complex"/>
    <property type="evidence" value="ECO:0007669"/>
    <property type="project" value="UniProtKB-ARBA"/>
</dbReference>